<keyword evidence="4 15" id="KW-0812">Transmembrane</keyword>
<keyword evidence="13" id="KW-0325">Glycoprotein</keyword>
<evidence type="ECO:0000256" key="2">
    <source>
        <dbReference type="ARBA" id="ARBA00022527"/>
    </source>
</evidence>
<dbReference type="RefSeq" id="XP_010455743.1">
    <property type="nucleotide sequence ID" value="XM_010457441.2"/>
</dbReference>
<evidence type="ECO:0000256" key="11">
    <source>
        <dbReference type="ARBA" id="ARBA00023136"/>
    </source>
</evidence>
<evidence type="ECO:0000256" key="8">
    <source>
        <dbReference type="ARBA" id="ARBA00022777"/>
    </source>
</evidence>
<keyword evidence="5 16" id="KW-0732">Signal</keyword>
<evidence type="ECO:0000259" key="18">
    <source>
        <dbReference type="PROSITE" id="PS51473"/>
    </source>
</evidence>
<evidence type="ECO:0000256" key="5">
    <source>
        <dbReference type="ARBA" id="ARBA00022729"/>
    </source>
</evidence>
<dbReference type="Gene3D" id="3.30.200.20">
    <property type="entry name" value="Phosphorylase Kinase, domain 1"/>
    <property type="match status" value="1"/>
</dbReference>
<dbReference type="Gene3D" id="3.30.430.20">
    <property type="entry name" value="Gnk2 domain, C-X8-C-X2-C motif"/>
    <property type="match status" value="2"/>
</dbReference>
<dbReference type="PROSITE" id="PS51473">
    <property type="entry name" value="GNK2"/>
    <property type="match status" value="2"/>
</dbReference>
<feature type="binding site" evidence="14">
    <location>
        <position position="375"/>
    </location>
    <ligand>
        <name>ATP</name>
        <dbReference type="ChEBI" id="CHEBI:30616"/>
    </ligand>
</feature>
<name>A0ABM0VGC9_CAMSA</name>
<evidence type="ECO:0000256" key="3">
    <source>
        <dbReference type="ARBA" id="ARBA00022679"/>
    </source>
</evidence>
<evidence type="ECO:0000256" key="16">
    <source>
        <dbReference type="SAM" id="SignalP"/>
    </source>
</evidence>
<dbReference type="Gene3D" id="1.10.510.10">
    <property type="entry name" value="Transferase(Phosphotransferase) domain 1"/>
    <property type="match status" value="1"/>
</dbReference>
<feature type="chain" id="PRO_5045035536" evidence="16">
    <location>
        <begin position="28"/>
        <end position="654"/>
    </location>
</feature>
<feature type="signal peptide" evidence="16">
    <location>
        <begin position="1"/>
        <end position="27"/>
    </location>
</feature>
<dbReference type="PANTHER" id="PTHR27002:SF1008">
    <property type="entry name" value="CYSTEINE-RICH RECEPTOR-LIKE PROTEIN KINASE 40-RELATED"/>
    <property type="match status" value="1"/>
</dbReference>
<keyword evidence="2" id="KW-0723">Serine/threonine-protein kinase</keyword>
<dbReference type="InterPro" id="IPR038408">
    <property type="entry name" value="GNK2_sf"/>
</dbReference>
<evidence type="ECO:0000256" key="14">
    <source>
        <dbReference type="PROSITE-ProRule" id="PRU10141"/>
    </source>
</evidence>
<evidence type="ECO:0000256" key="4">
    <source>
        <dbReference type="ARBA" id="ARBA00022692"/>
    </source>
</evidence>
<keyword evidence="11 15" id="KW-0472">Membrane</keyword>
<evidence type="ECO:0000256" key="13">
    <source>
        <dbReference type="ARBA" id="ARBA00023180"/>
    </source>
</evidence>
<dbReference type="PROSITE" id="PS50011">
    <property type="entry name" value="PROTEIN_KINASE_DOM"/>
    <property type="match status" value="1"/>
</dbReference>
<dbReference type="CDD" id="cd23509">
    <property type="entry name" value="Gnk2-like"/>
    <property type="match status" value="2"/>
</dbReference>
<dbReference type="GeneID" id="104737301"/>
<evidence type="ECO:0000313" key="20">
    <source>
        <dbReference type="RefSeq" id="XP_010455743.1"/>
    </source>
</evidence>
<gene>
    <name evidence="20" type="primary">LOC104737301</name>
</gene>
<organism evidence="19 20">
    <name type="scientific">Camelina sativa</name>
    <name type="common">False flax</name>
    <name type="synonym">Myagrum sativum</name>
    <dbReference type="NCBI Taxonomy" id="90675"/>
    <lineage>
        <taxon>Eukaryota</taxon>
        <taxon>Viridiplantae</taxon>
        <taxon>Streptophyta</taxon>
        <taxon>Embryophyta</taxon>
        <taxon>Tracheophyta</taxon>
        <taxon>Spermatophyta</taxon>
        <taxon>Magnoliopsida</taxon>
        <taxon>eudicotyledons</taxon>
        <taxon>Gunneridae</taxon>
        <taxon>Pentapetalae</taxon>
        <taxon>rosids</taxon>
        <taxon>malvids</taxon>
        <taxon>Brassicales</taxon>
        <taxon>Brassicaceae</taxon>
        <taxon>Camelineae</taxon>
        <taxon>Camelina</taxon>
    </lineage>
</organism>
<dbReference type="InterPro" id="IPR011009">
    <property type="entry name" value="Kinase-like_dom_sf"/>
</dbReference>
<dbReference type="InterPro" id="IPR001245">
    <property type="entry name" value="Ser-Thr/Tyr_kinase_cat_dom"/>
</dbReference>
<dbReference type="CDD" id="cd14066">
    <property type="entry name" value="STKc_IRAK"/>
    <property type="match status" value="1"/>
</dbReference>
<feature type="domain" description="Protein kinase" evidence="17">
    <location>
        <begin position="347"/>
        <end position="619"/>
    </location>
</feature>
<keyword evidence="8" id="KW-0418">Kinase</keyword>
<keyword evidence="10 15" id="KW-1133">Transmembrane helix</keyword>
<proteinExistence type="predicted"/>
<keyword evidence="19" id="KW-1185">Reference proteome</keyword>
<keyword evidence="3" id="KW-0808">Transferase</keyword>
<feature type="transmembrane region" description="Helical" evidence="15">
    <location>
        <begin position="283"/>
        <end position="307"/>
    </location>
</feature>
<dbReference type="Proteomes" id="UP000694864">
    <property type="component" value="Chromosome 13"/>
</dbReference>
<keyword evidence="6" id="KW-0677">Repeat</keyword>
<keyword evidence="9 14" id="KW-0067">ATP-binding</keyword>
<evidence type="ECO:0000313" key="19">
    <source>
        <dbReference type="Proteomes" id="UP000694864"/>
    </source>
</evidence>
<sequence>MGKCPALMIYLSSFILFVLQTLHGVNSVECFGSSYNRNSSYPKNREKLFSDLADKVVANRGFYNASFGQYPDRVYALAMCARGYDEEACFSCVQSLALDKQNKCQSRKDSFIWGGNDDVSCLVRSSNNSTFRSLQLSPPFVSVSPNSIEPSKTLTIFVPQWEAMVNRTLKAATKANTSSVLKYYSAGKAGFTEFPDVYMLMQCTPDITSEDCNACLEGCVVYFRTKYLGRGGGMVSFPSCFFRWDFYPFHGAFDDVTRVPAPPPRPYVQEKENSKTDKKGRSIGFGGIIAIIAVFTFINILVFIGFIQVYAQRRNLKNVGGAEYSDSDGQFMLRFDLGMIIIATDDFSSENTLGQGGFGTVYKGTFPNGKEVAVKRLTKGSGQGDIEFKNEVSLLTRLQHRNLVKLLGFCNEGGEEILVYEFVPNASLDNFIFDEEKRSLLTWEVRFKIIEGIARGLLYLHEDSHLKIIHRDLKLSNILLDAEMNPKVADFGTARLFDTDETRAETKRIAGTRGYMAPEYLNRGEISAKSDVYSFGVMLLEMISGEKNKSYEGEGLAAFTWKRWVEGKPEIIIDPLLIEHPRNEIIKLIKIGLLCVQENAAKRPTMSSVIIWLGSETILTPLPNAPAFTGSQSQSESGTTMSMSGDVFTELTCR</sequence>
<feature type="domain" description="Gnk2-homologous" evidence="18">
    <location>
        <begin position="23"/>
        <end position="130"/>
    </location>
</feature>
<dbReference type="InterPro" id="IPR017441">
    <property type="entry name" value="Protein_kinase_ATP_BS"/>
</dbReference>
<reference evidence="20" key="2">
    <citation type="submission" date="2025-08" db="UniProtKB">
        <authorList>
            <consortium name="RefSeq"/>
        </authorList>
    </citation>
    <scope>IDENTIFICATION</scope>
    <source>
        <tissue evidence="20">Leaf</tissue>
    </source>
</reference>
<reference evidence="19" key="1">
    <citation type="journal article" date="2014" name="Nat. Commun.">
        <title>The emerging biofuel crop Camelina sativa retains a highly undifferentiated hexaploid genome structure.</title>
        <authorList>
            <person name="Kagale S."/>
            <person name="Koh C."/>
            <person name="Nixon J."/>
            <person name="Bollina V."/>
            <person name="Clarke W.E."/>
            <person name="Tuteja R."/>
            <person name="Spillane C."/>
            <person name="Robinson S.J."/>
            <person name="Links M.G."/>
            <person name="Clarke C."/>
            <person name="Higgins E.E."/>
            <person name="Huebert T."/>
            <person name="Sharpe A.G."/>
            <person name="Parkin I.A."/>
        </authorList>
    </citation>
    <scope>NUCLEOTIDE SEQUENCE [LARGE SCALE GENOMIC DNA]</scope>
    <source>
        <strain evidence="19">cv. DH55</strain>
    </source>
</reference>
<dbReference type="SMART" id="SM00220">
    <property type="entry name" value="S_TKc"/>
    <property type="match status" value="1"/>
</dbReference>
<dbReference type="PANTHER" id="PTHR27002">
    <property type="entry name" value="RECEPTOR-LIKE SERINE/THREONINE-PROTEIN KINASE SD1-8"/>
    <property type="match status" value="1"/>
</dbReference>
<protein>
    <submittedName>
        <fullName evidence="20">Cysteine-rich receptor-like protein kinase 40</fullName>
    </submittedName>
</protein>
<evidence type="ECO:0000256" key="9">
    <source>
        <dbReference type="ARBA" id="ARBA00022840"/>
    </source>
</evidence>
<comment type="subcellular location">
    <subcellularLocation>
        <location evidence="1">Membrane</location>
        <topology evidence="1">Single-pass membrane protein</topology>
    </subcellularLocation>
</comment>
<dbReference type="SUPFAM" id="SSF56112">
    <property type="entry name" value="Protein kinase-like (PK-like)"/>
    <property type="match status" value="1"/>
</dbReference>
<evidence type="ECO:0000256" key="7">
    <source>
        <dbReference type="ARBA" id="ARBA00022741"/>
    </source>
</evidence>
<dbReference type="InterPro" id="IPR000719">
    <property type="entry name" value="Prot_kinase_dom"/>
</dbReference>
<accession>A0ABM0VGC9</accession>
<keyword evidence="7 14" id="KW-0547">Nucleotide-binding</keyword>
<evidence type="ECO:0000256" key="1">
    <source>
        <dbReference type="ARBA" id="ARBA00004167"/>
    </source>
</evidence>
<evidence type="ECO:0000259" key="17">
    <source>
        <dbReference type="PROSITE" id="PS50011"/>
    </source>
</evidence>
<feature type="domain" description="Gnk2-homologous" evidence="18">
    <location>
        <begin position="143"/>
        <end position="249"/>
    </location>
</feature>
<dbReference type="PROSITE" id="PS00107">
    <property type="entry name" value="PROTEIN_KINASE_ATP"/>
    <property type="match status" value="1"/>
</dbReference>
<dbReference type="Pfam" id="PF07714">
    <property type="entry name" value="PK_Tyr_Ser-Thr"/>
    <property type="match status" value="1"/>
</dbReference>
<evidence type="ECO:0000256" key="15">
    <source>
        <dbReference type="SAM" id="Phobius"/>
    </source>
</evidence>
<evidence type="ECO:0000256" key="12">
    <source>
        <dbReference type="ARBA" id="ARBA00023170"/>
    </source>
</evidence>
<keyword evidence="12" id="KW-0675">Receptor</keyword>
<evidence type="ECO:0000256" key="10">
    <source>
        <dbReference type="ARBA" id="ARBA00022989"/>
    </source>
</evidence>
<dbReference type="InterPro" id="IPR008271">
    <property type="entry name" value="Ser/Thr_kinase_AS"/>
</dbReference>
<dbReference type="PROSITE" id="PS00108">
    <property type="entry name" value="PROTEIN_KINASE_ST"/>
    <property type="match status" value="1"/>
</dbReference>
<evidence type="ECO:0000256" key="6">
    <source>
        <dbReference type="ARBA" id="ARBA00022737"/>
    </source>
</evidence>
<dbReference type="Pfam" id="PF01657">
    <property type="entry name" value="Stress-antifung"/>
    <property type="match status" value="2"/>
</dbReference>
<dbReference type="InterPro" id="IPR002902">
    <property type="entry name" value="GNK2"/>
</dbReference>